<reference evidence="2" key="2">
    <citation type="submission" date="2020-03" db="EMBL/GenBank/DDBJ databases">
        <title>Walnut 2.0.</title>
        <authorList>
            <person name="Marrano A."/>
            <person name="Britton M."/>
            <person name="Zimin A.V."/>
            <person name="Zaini P.A."/>
            <person name="Workman R."/>
            <person name="Puiu D."/>
            <person name="Bianco L."/>
            <person name="Allen B.J."/>
            <person name="Troggio M."/>
            <person name="Leslie C.A."/>
            <person name="Timp W."/>
            <person name="Dendekar A."/>
            <person name="Salzberg S.L."/>
            <person name="Neale D.B."/>
        </authorList>
    </citation>
    <scope>NUCLEOTIDE SEQUENCE</scope>
    <source>
        <tissue evidence="2">Leaves</tissue>
    </source>
</reference>
<proteinExistence type="predicted"/>
<organism evidence="2 3">
    <name type="scientific">Juglans regia</name>
    <name type="common">English walnut</name>
    <dbReference type="NCBI Taxonomy" id="51240"/>
    <lineage>
        <taxon>Eukaryota</taxon>
        <taxon>Viridiplantae</taxon>
        <taxon>Streptophyta</taxon>
        <taxon>Embryophyta</taxon>
        <taxon>Tracheophyta</taxon>
        <taxon>Spermatophyta</taxon>
        <taxon>Magnoliopsida</taxon>
        <taxon>eudicotyledons</taxon>
        <taxon>Gunneridae</taxon>
        <taxon>Pentapetalae</taxon>
        <taxon>rosids</taxon>
        <taxon>fabids</taxon>
        <taxon>Fagales</taxon>
        <taxon>Juglandaceae</taxon>
        <taxon>Juglans</taxon>
    </lineage>
</organism>
<dbReference type="PANTHER" id="PTHR47074">
    <property type="entry name" value="BNAC02G40300D PROTEIN"/>
    <property type="match status" value="1"/>
</dbReference>
<dbReference type="InterPro" id="IPR052929">
    <property type="entry name" value="RNase_H-like_EbsB-rel"/>
</dbReference>
<dbReference type="Proteomes" id="UP000619265">
    <property type="component" value="Unassembled WGS sequence"/>
</dbReference>
<dbReference type="CDD" id="cd06222">
    <property type="entry name" value="RNase_H_like"/>
    <property type="match status" value="1"/>
</dbReference>
<dbReference type="Gramene" id="Jr06_12730_p1">
    <property type="protein sequence ID" value="cds.Jr06_12730_p1"/>
    <property type="gene ID" value="Jr06_12730"/>
</dbReference>
<comment type="caution">
    <text evidence="2">The sequence shown here is derived from an EMBL/GenBank/DDBJ whole genome shotgun (WGS) entry which is preliminary data.</text>
</comment>
<evidence type="ECO:0000313" key="3">
    <source>
        <dbReference type="Proteomes" id="UP000619265"/>
    </source>
</evidence>
<name>A0A833XPU7_JUGRE</name>
<sequence>MVVIKANWDGAVDKEGKKVGLGVVIRNEEGEIMAAVGEQKSFISDPAIAEVYALRKAMELCRDLNFGRVIFEGDVQVIVNVVNEEEEDLSSYGCVIEDAKKLLKGRSQWSVKFVNRKANEAAHYLAKEALSLCFENVWIEEAPVCIESILLKEKLCNAVLDQ</sequence>
<dbReference type="InterPro" id="IPR012337">
    <property type="entry name" value="RNaseH-like_sf"/>
</dbReference>
<dbReference type="InterPro" id="IPR036397">
    <property type="entry name" value="RNaseH_sf"/>
</dbReference>
<reference evidence="2" key="1">
    <citation type="submission" date="2015-10" db="EMBL/GenBank/DDBJ databases">
        <authorList>
            <person name="Martinez-Garcia P.J."/>
            <person name="Crepeau M.W."/>
            <person name="Puiu D."/>
            <person name="Gonzalez-Ibeas D."/>
            <person name="Whalen J."/>
            <person name="Stevens K."/>
            <person name="Paul R."/>
            <person name="Butterfield T."/>
            <person name="Britton M."/>
            <person name="Reagan R."/>
            <person name="Chakraborty S."/>
            <person name="Walawage S.L."/>
            <person name="Vasquez-Gross H.A."/>
            <person name="Cardeno C."/>
            <person name="Famula R."/>
            <person name="Pratt K."/>
            <person name="Kuruganti S."/>
            <person name="Aradhya M.K."/>
            <person name="Leslie C.A."/>
            <person name="Dandekar A.M."/>
            <person name="Salzberg S.L."/>
            <person name="Wegrzyn J.L."/>
            <person name="Langley C.H."/>
            <person name="Neale D.B."/>
        </authorList>
    </citation>
    <scope>NUCLEOTIDE SEQUENCE</scope>
    <source>
        <tissue evidence="2">Leaves</tissue>
    </source>
</reference>
<dbReference type="EMBL" id="LIHL02000006">
    <property type="protein sequence ID" value="KAF5468871.1"/>
    <property type="molecule type" value="Genomic_DNA"/>
</dbReference>
<dbReference type="InterPro" id="IPR044730">
    <property type="entry name" value="RNase_H-like_dom_plant"/>
</dbReference>
<dbReference type="PANTHER" id="PTHR47074:SF48">
    <property type="entry name" value="POLYNUCLEOTIDYL TRANSFERASE, RIBONUCLEASE H-LIKE SUPERFAMILY PROTEIN"/>
    <property type="match status" value="1"/>
</dbReference>
<dbReference type="GO" id="GO:0004523">
    <property type="term" value="F:RNA-DNA hybrid ribonuclease activity"/>
    <property type="evidence" value="ECO:0007669"/>
    <property type="project" value="InterPro"/>
</dbReference>
<dbReference type="GO" id="GO:0003676">
    <property type="term" value="F:nucleic acid binding"/>
    <property type="evidence" value="ECO:0007669"/>
    <property type="project" value="InterPro"/>
</dbReference>
<evidence type="ECO:0000313" key="2">
    <source>
        <dbReference type="EMBL" id="KAF5468871.1"/>
    </source>
</evidence>
<dbReference type="AlphaFoldDB" id="A0A833XPU7"/>
<accession>A0A833XPU7</accession>
<gene>
    <name evidence="2" type="ORF">F2P56_012982</name>
</gene>
<dbReference type="InterPro" id="IPR002156">
    <property type="entry name" value="RNaseH_domain"/>
</dbReference>
<dbReference type="SUPFAM" id="SSF53098">
    <property type="entry name" value="Ribonuclease H-like"/>
    <property type="match status" value="1"/>
</dbReference>
<dbReference type="Gene3D" id="3.30.420.10">
    <property type="entry name" value="Ribonuclease H-like superfamily/Ribonuclease H"/>
    <property type="match status" value="1"/>
</dbReference>
<protein>
    <recommendedName>
        <fullName evidence="1">RNase H type-1 domain-containing protein</fullName>
    </recommendedName>
</protein>
<evidence type="ECO:0000259" key="1">
    <source>
        <dbReference type="Pfam" id="PF13456"/>
    </source>
</evidence>
<feature type="domain" description="RNase H type-1" evidence="1">
    <location>
        <begin position="7"/>
        <end position="129"/>
    </location>
</feature>
<dbReference type="Pfam" id="PF13456">
    <property type="entry name" value="RVT_3"/>
    <property type="match status" value="1"/>
</dbReference>